<keyword evidence="7" id="KW-0812">Transmembrane</keyword>
<reference evidence="9" key="2">
    <citation type="journal article" date="2024" name="Plant">
        <title>Genomic evolution and insights into agronomic trait innovations of Sesamum species.</title>
        <authorList>
            <person name="Miao H."/>
            <person name="Wang L."/>
            <person name="Qu L."/>
            <person name="Liu H."/>
            <person name="Sun Y."/>
            <person name="Le M."/>
            <person name="Wang Q."/>
            <person name="Wei S."/>
            <person name="Zheng Y."/>
            <person name="Lin W."/>
            <person name="Duan Y."/>
            <person name="Cao H."/>
            <person name="Xiong S."/>
            <person name="Wang X."/>
            <person name="Wei L."/>
            <person name="Li C."/>
            <person name="Ma Q."/>
            <person name="Ju M."/>
            <person name="Zhao R."/>
            <person name="Li G."/>
            <person name="Mu C."/>
            <person name="Tian Q."/>
            <person name="Mei H."/>
            <person name="Zhang T."/>
            <person name="Gao T."/>
            <person name="Zhang H."/>
        </authorList>
    </citation>
    <scope>NUCLEOTIDE SEQUENCE</scope>
    <source>
        <strain evidence="9">3651</strain>
    </source>
</reference>
<feature type="region of interest" description="Disordered" evidence="6">
    <location>
        <begin position="1"/>
        <end position="22"/>
    </location>
</feature>
<accession>A0AAE1Y2R4</accession>
<evidence type="ECO:0000256" key="1">
    <source>
        <dbReference type="ARBA" id="ARBA00022723"/>
    </source>
</evidence>
<reference evidence="9" key="1">
    <citation type="submission" date="2020-06" db="EMBL/GenBank/DDBJ databases">
        <authorList>
            <person name="Li T."/>
            <person name="Hu X."/>
            <person name="Zhang T."/>
            <person name="Song X."/>
            <person name="Zhang H."/>
            <person name="Dai N."/>
            <person name="Sheng W."/>
            <person name="Hou X."/>
            <person name="Wei L."/>
        </authorList>
    </citation>
    <scope>NUCLEOTIDE SEQUENCE</scope>
    <source>
        <strain evidence="9">3651</strain>
        <tissue evidence="9">Leaf</tissue>
    </source>
</reference>
<feature type="compositionally biased region" description="Polar residues" evidence="6">
    <location>
        <begin position="12"/>
        <end position="22"/>
    </location>
</feature>
<evidence type="ECO:0000256" key="5">
    <source>
        <dbReference type="SAM" id="Coils"/>
    </source>
</evidence>
<evidence type="ECO:0000256" key="6">
    <source>
        <dbReference type="SAM" id="MobiDB-lite"/>
    </source>
</evidence>
<keyword evidence="3" id="KW-0862">Zinc</keyword>
<keyword evidence="1" id="KW-0479">Metal-binding</keyword>
<dbReference type="InterPro" id="IPR010666">
    <property type="entry name" value="Znf_GRF"/>
</dbReference>
<name>A0AAE1Y2R4_9LAMI</name>
<evidence type="ECO:0000313" key="9">
    <source>
        <dbReference type="EMBL" id="KAK4422023.1"/>
    </source>
</evidence>
<feature type="domain" description="GRF-type" evidence="8">
    <location>
        <begin position="39"/>
        <end position="80"/>
    </location>
</feature>
<dbReference type="AlphaFoldDB" id="A0AAE1Y2R4"/>
<evidence type="ECO:0000256" key="4">
    <source>
        <dbReference type="PROSITE-ProRule" id="PRU01343"/>
    </source>
</evidence>
<evidence type="ECO:0000256" key="3">
    <source>
        <dbReference type="ARBA" id="ARBA00022833"/>
    </source>
</evidence>
<keyword evidence="2 4" id="KW-0863">Zinc-finger</keyword>
<comment type="caution">
    <text evidence="9">The sequence shown here is derived from an EMBL/GenBank/DDBJ whole genome shotgun (WGS) entry which is preliminary data.</text>
</comment>
<proteinExistence type="predicted"/>
<evidence type="ECO:0000259" key="8">
    <source>
        <dbReference type="PROSITE" id="PS51999"/>
    </source>
</evidence>
<organism evidence="9 10">
    <name type="scientific">Sesamum alatum</name>
    <dbReference type="NCBI Taxonomy" id="300844"/>
    <lineage>
        <taxon>Eukaryota</taxon>
        <taxon>Viridiplantae</taxon>
        <taxon>Streptophyta</taxon>
        <taxon>Embryophyta</taxon>
        <taxon>Tracheophyta</taxon>
        <taxon>Spermatophyta</taxon>
        <taxon>Magnoliopsida</taxon>
        <taxon>eudicotyledons</taxon>
        <taxon>Gunneridae</taxon>
        <taxon>Pentapetalae</taxon>
        <taxon>asterids</taxon>
        <taxon>lamiids</taxon>
        <taxon>Lamiales</taxon>
        <taxon>Pedaliaceae</taxon>
        <taxon>Sesamum</taxon>
    </lineage>
</organism>
<dbReference type="Pfam" id="PF06839">
    <property type="entry name" value="Zn_ribbon_GRF"/>
    <property type="match status" value="1"/>
</dbReference>
<dbReference type="Proteomes" id="UP001293254">
    <property type="component" value="Unassembled WGS sequence"/>
</dbReference>
<dbReference type="GO" id="GO:0008270">
    <property type="term" value="F:zinc ion binding"/>
    <property type="evidence" value="ECO:0007669"/>
    <property type="project" value="UniProtKB-KW"/>
</dbReference>
<feature type="coiled-coil region" evidence="5">
    <location>
        <begin position="96"/>
        <end position="123"/>
    </location>
</feature>
<protein>
    <recommendedName>
        <fullName evidence="8">GRF-type domain-containing protein</fullName>
    </recommendedName>
</protein>
<gene>
    <name evidence="9" type="ORF">Salat_2153000</name>
</gene>
<dbReference type="EMBL" id="JACGWO010000008">
    <property type="protein sequence ID" value="KAK4422023.1"/>
    <property type="molecule type" value="Genomic_DNA"/>
</dbReference>
<dbReference type="PANTHER" id="PTHR33248">
    <property type="entry name" value="ZINC ION-BINDING PROTEIN"/>
    <property type="match status" value="1"/>
</dbReference>
<feature type="transmembrane region" description="Helical" evidence="7">
    <location>
        <begin position="119"/>
        <end position="140"/>
    </location>
</feature>
<keyword evidence="7" id="KW-1133">Transmembrane helix</keyword>
<dbReference type="PROSITE" id="PS51999">
    <property type="entry name" value="ZF_GRF"/>
    <property type="match status" value="1"/>
</dbReference>
<keyword evidence="7" id="KW-0472">Membrane</keyword>
<keyword evidence="5" id="KW-0175">Coiled coil</keyword>
<evidence type="ECO:0000256" key="7">
    <source>
        <dbReference type="SAM" id="Phobius"/>
    </source>
</evidence>
<keyword evidence="10" id="KW-1185">Reference proteome</keyword>
<evidence type="ECO:0000256" key="2">
    <source>
        <dbReference type="ARBA" id="ARBA00022771"/>
    </source>
</evidence>
<sequence length="145" mass="16304">MSNVGGSRYTPPRNNSSYSGQSYTTSNDSCHAGTEHRLCECGNPIVTRTSWTILNPGRRFRGCSGKKGSYCSTFEWVDQPGCQRCVEVISGLIRRLSRSTANEKAYEDRIRNLEAHVRFLQAKLYVVLIAAVVTYVGWFASRRMP</sequence>
<evidence type="ECO:0000313" key="10">
    <source>
        <dbReference type="Proteomes" id="UP001293254"/>
    </source>
</evidence>